<reference evidence="1" key="1">
    <citation type="journal article" date="2023" name="Mol. Phylogenet. Evol.">
        <title>Genome-scale phylogeny and comparative genomics of the fungal order Sordariales.</title>
        <authorList>
            <person name="Hensen N."/>
            <person name="Bonometti L."/>
            <person name="Westerberg I."/>
            <person name="Brannstrom I.O."/>
            <person name="Guillou S."/>
            <person name="Cros-Aarteil S."/>
            <person name="Calhoun S."/>
            <person name="Haridas S."/>
            <person name="Kuo A."/>
            <person name="Mondo S."/>
            <person name="Pangilinan J."/>
            <person name="Riley R."/>
            <person name="LaButti K."/>
            <person name="Andreopoulos B."/>
            <person name="Lipzen A."/>
            <person name="Chen C."/>
            <person name="Yan M."/>
            <person name="Daum C."/>
            <person name="Ng V."/>
            <person name="Clum A."/>
            <person name="Steindorff A."/>
            <person name="Ohm R.A."/>
            <person name="Martin F."/>
            <person name="Silar P."/>
            <person name="Natvig D.O."/>
            <person name="Lalanne C."/>
            <person name="Gautier V."/>
            <person name="Ament-Velasquez S.L."/>
            <person name="Kruys A."/>
            <person name="Hutchinson M.I."/>
            <person name="Powell A.J."/>
            <person name="Barry K."/>
            <person name="Miller A.N."/>
            <person name="Grigoriev I.V."/>
            <person name="Debuchy R."/>
            <person name="Gladieux P."/>
            <person name="Hiltunen Thoren M."/>
            <person name="Johannesson H."/>
        </authorList>
    </citation>
    <scope>NUCLEOTIDE SEQUENCE</scope>
    <source>
        <strain evidence="1">CBS 560.94</strain>
    </source>
</reference>
<dbReference type="AlphaFoldDB" id="A0AAE0J062"/>
<proteinExistence type="predicted"/>
<dbReference type="EMBL" id="JAUEPP010000010">
    <property type="protein sequence ID" value="KAK3334511.1"/>
    <property type="molecule type" value="Genomic_DNA"/>
</dbReference>
<accession>A0AAE0J062</accession>
<keyword evidence="2" id="KW-1185">Reference proteome</keyword>
<dbReference type="Proteomes" id="UP001278500">
    <property type="component" value="Unassembled WGS sequence"/>
</dbReference>
<protein>
    <submittedName>
        <fullName evidence="1">Uncharacterized protein</fullName>
    </submittedName>
</protein>
<name>A0AAE0J062_9PEZI</name>
<comment type="caution">
    <text evidence="1">The sequence shown here is derived from an EMBL/GenBank/DDBJ whole genome shotgun (WGS) entry which is preliminary data.</text>
</comment>
<dbReference type="GeneID" id="87864767"/>
<dbReference type="RefSeq" id="XP_062676677.1">
    <property type="nucleotide sequence ID" value="XM_062827613.1"/>
</dbReference>
<evidence type="ECO:0000313" key="2">
    <source>
        <dbReference type="Proteomes" id="UP001278500"/>
    </source>
</evidence>
<gene>
    <name evidence="1" type="ORF">B0H65DRAFT_481009</name>
</gene>
<organism evidence="1 2">
    <name type="scientific">Neurospora tetraspora</name>
    <dbReference type="NCBI Taxonomy" id="94610"/>
    <lineage>
        <taxon>Eukaryota</taxon>
        <taxon>Fungi</taxon>
        <taxon>Dikarya</taxon>
        <taxon>Ascomycota</taxon>
        <taxon>Pezizomycotina</taxon>
        <taxon>Sordariomycetes</taxon>
        <taxon>Sordariomycetidae</taxon>
        <taxon>Sordariales</taxon>
        <taxon>Sordariaceae</taxon>
        <taxon>Neurospora</taxon>
    </lineage>
</organism>
<sequence>MSASAQASLVNASFLGPRNIMVSGQGYFIQMIYPSITTMEQRLAFTAAFAFDHLGPDVDPAYKDRQSYKIEIIWTLKPGINQLNQQLTSDDRRHPVWYSETMNKRIQIPENKFRLLFAEGEAVKTSKDYTPTPGLTGQTVVALFPYGIPAPRLLDTLSNEVKRES</sequence>
<reference evidence="1" key="2">
    <citation type="submission" date="2023-06" db="EMBL/GenBank/DDBJ databases">
        <authorList>
            <consortium name="Lawrence Berkeley National Laboratory"/>
            <person name="Haridas S."/>
            <person name="Hensen N."/>
            <person name="Bonometti L."/>
            <person name="Westerberg I."/>
            <person name="Brannstrom I.O."/>
            <person name="Guillou S."/>
            <person name="Cros-Aarteil S."/>
            <person name="Calhoun S."/>
            <person name="Kuo A."/>
            <person name="Mondo S."/>
            <person name="Pangilinan J."/>
            <person name="Riley R."/>
            <person name="Labutti K."/>
            <person name="Andreopoulos B."/>
            <person name="Lipzen A."/>
            <person name="Chen C."/>
            <person name="Yanf M."/>
            <person name="Daum C."/>
            <person name="Ng V."/>
            <person name="Clum A."/>
            <person name="Steindorff A."/>
            <person name="Ohm R."/>
            <person name="Martin F."/>
            <person name="Silar P."/>
            <person name="Natvig D."/>
            <person name="Lalanne C."/>
            <person name="Gautier V."/>
            <person name="Ament-Velasquez S.L."/>
            <person name="Kruys A."/>
            <person name="Hutchinson M.I."/>
            <person name="Powell A.J."/>
            <person name="Barry K."/>
            <person name="Miller A.N."/>
            <person name="Grigoriev I.V."/>
            <person name="Debuchy R."/>
            <person name="Gladieux P."/>
            <person name="Thoren M.H."/>
            <person name="Johannesson H."/>
        </authorList>
    </citation>
    <scope>NUCLEOTIDE SEQUENCE</scope>
    <source>
        <strain evidence="1">CBS 560.94</strain>
    </source>
</reference>
<evidence type="ECO:0000313" key="1">
    <source>
        <dbReference type="EMBL" id="KAK3334511.1"/>
    </source>
</evidence>